<accession>A0A1T4R0Z5</accession>
<dbReference type="AlphaFoldDB" id="A0A1T4R0Z5"/>
<dbReference type="Proteomes" id="UP000190449">
    <property type="component" value="Unassembled WGS sequence"/>
</dbReference>
<evidence type="ECO:0000313" key="1">
    <source>
        <dbReference type="EMBL" id="SKA09660.1"/>
    </source>
</evidence>
<name>A0A1T4R0Z5_9BACT</name>
<gene>
    <name evidence="1" type="ORF">SAMN02745108_02500</name>
</gene>
<protein>
    <submittedName>
        <fullName evidence="1">Uncharacterized protein</fullName>
    </submittedName>
</protein>
<feature type="non-terminal residue" evidence="1">
    <location>
        <position position="1"/>
    </location>
</feature>
<reference evidence="1 2" key="1">
    <citation type="submission" date="2017-02" db="EMBL/GenBank/DDBJ databases">
        <authorList>
            <person name="Peterson S.W."/>
        </authorList>
    </citation>
    <scope>NUCLEOTIDE SEQUENCE [LARGE SCALE GENOMIC DNA]</scope>
    <source>
        <strain evidence="1 2">ATCC 43854</strain>
    </source>
</reference>
<organism evidence="1 2">
    <name type="scientific">Fibrobacter intestinalis</name>
    <dbReference type="NCBI Taxonomy" id="28122"/>
    <lineage>
        <taxon>Bacteria</taxon>
        <taxon>Pseudomonadati</taxon>
        <taxon>Fibrobacterota</taxon>
        <taxon>Fibrobacteria</taxon>
        <taxon>Fibrobacterales</taxon>
        <taxon>Fibrobacteraceae</taxon>
        <taxon>Fibrobacter</taxon>
    </lineage>
</organism>
<dbReference type="EMBL" id="FUWU01000059">
    <property type="protein sequence ID" value="SKA09660.1"/>
    <property type="molecule type" value="Genomic_DNA"/>
</dbReference>
<sequence length="144" mass="16136">KILGEDKDGNGVRDDLDSLIDAEIPDSPEKRAAYRYLASAIQRQWAAFYDNPQMAYEELLPSQSLISLGIALINDVGAKENMSFKLFEANLLNTLDRIVFDDKIDRAFVGKILPAIVKEGLNYPNSVAEGVEIYNAILELERMK</sequence>
<proteinExistence type="predicted"/>
<evidence type="ECO:0000313" key="2">
    <source>
        <dbReference type="Proteomes" id="UP000190449"/>
    </source>
</evidence>